<keyword evidence="6" id="KW-0961">Cell wall biogenesis/degradation</keyword>
<reference evidence="11 12" key="1">
    <citation type="submission" date="2019-08" db="EMBL/GenBank/DDBJ databases">
        <title>In-depth cultivation of the pig gut microbiome towards novel bacterial diversity and tailored functional studies.</title>
        <authorList>
            <person name="Wylensek D."/>
            <person name="Hitch T.C.A."/>
            <person name="Clavel T."/>
        </authorList>
    </citation>
    <scope>NUCLEOTIDE SEQUENCE [LARGE SCALE GENOMIC DNA]</scope>
    <source>
        <strain evidence="11 12">WCA3-601-WT-6H</strain>
    </source>
</reference>
<keyword evidence="4" id="KW-0133">Cell shape</keyword>
<keyword evidence="3" id="KW-0378">Hydrolase</keyword>
<dbReference type="Pfam" id="PF00768">
    <property type="entry name" value="Peptidase_S11"/>
    <property type="match status" value="1"/>
</dbReference>
<evidence type="ECO:0000256" key="7">
    <source>
        <dbReference type="PIRSR" id="PIRSR618044-1"/>
    </source>
</evidence>
<protein>
    <submittedName>
        <fullName evidence="11">D-alanyl-D-alanine carboxypeptidase</fullName>
    </submittedName>
</protein>
<keyword evidence="12" id="KW-1185">Reference proteome</keyword>
<dbReference type="AlphaFoldDB" id="A0A6L5YJD1"/>
<feature type="domain" description="Peptidase S11 D-alanyl-D-alanine carboxypeptidase A N-terminal" evidence="10">
    <location>
        <begin position="75"/>
        <end position="309"/>
    </location>
</feature>
<dbReference type="GO" id="GO:0009002">
    <property type="term" value="F:serine-type D-Ala-D-Ala carboxypeptidase activity"/>
    <property type="evidence" value="ECO:0007669"/>
    <property type="project" value="InterPro"/>
</dbReference>
<evidence type="ECO:0000256" key="4">
    <source>
        <dbReference type="ARBA" id="ARBA00022960"/>
    </source>
</evidence>
<dbReference type="InterPro" id="IPR018044">
    <property type="entry name" value="Peptidase_S11"/>
</dbReference>
<dbReference type="PROSITE" id="PS51257">
    <property type="entry name" value="PROKAR_LIPOPROTEIN"/>
    <property type="match status" value="1"/>
</dbReference>
<comment type="similarity">
    <text evidence="1 9">Belongs to the peptidase S11 family.</text>
</comment>
<dbReference type="GO" id="GO:0071555">
    <property type="term" value="P:cell wall organization"/>
    <property type="evidence" value="ECO:0007669"/>
    <property type="project" value="UniProtKB-KW"/>
</dbReference>
<keyword evidence="5" id="KW-0573">Peptidoglycan synthesis</keyword>
<gene>
    <name evidence="11" type="ORF">FYJ59_05720</name>
</gene>
<name>A0A6L5YJD1_9FIRM</name>
<dbReference type="Proteomes" id="UP000476055">
    <property type="component" value="Unassembled WGS sequence"/>
</dbReference>
<dbReference type="Gene3D" id="3.40.710.10">
    <property type="entry name" value="DD-peptidase/beta-lactamase superfamily"/>
    <property type="match status" value="1"/>
</dbReference>
<keyword evidence="2" id="KW-0732">Signal</keyword>
<feature type="active site" evidence="7">
    <location>
        <position position="162"/>
    </location>
</feature>
<evidence type="ECO:0000256" key="8">
    <source>
        <dbReference type="PIRSR" id="PIRSR618044-2"/>
    </source>
</evidence>
<evidence type="ECO:0000259" key="10">
    <source>
        <dbReference type="Pfam" id="PF00768"/>
    </source>
</evidence>
<sequence length="327" mass="35501">MNRFCRIRFSCIAALLCVFLLTGCGNISYTFPYNVNSNVSSFNVLAGTGAGKADAFASDLCVVTEDRMGDGSVDMTQASAAMLFDVNNREVLYSKNAHERLYPASLTKVMTALVALKNASLDTVLTATDSVKINESGAQLCGLKSGDTMTLDQALHILLMYSANDAAMLIAENVGGSVDHFVEMMNEEAMRLGATNTSFANPHGLSDDNHFTTAYDLYLIFNEAIKYDSFNEIIHMTSYQTTFYDKDGKAKELTVNNTNRFLKGDFNAPENITVIGGKTGTTNAAGHCLILLSRDVNGAPYISVILNSSASDVLYPEMVQLLEQINK</sequence>
<dbReference type="SUPFAM" id="SSF56601">
    <property type="entry name" value="beta-lactamase/transpeptidase-like"/>
    <property type="match status" value="1"/>
</dbReference>
<dbReference type="GO" id="GO:0008360">
    <property type="term" value="P:regulation of cell shape"/>
    <property type="evidence" value="ECO:0007669"/>
    <property type="project" value="UniProtKB-KW"/>
</dbReference>
<comment type="caution">
    <text evidence="11">The sequence shown here is derived from an EMBL/GenBank/DDBJ whole genome shotgun (WGS) entry which is preliminary data.</text>
</comment>
<dbReference type="PANTHER" id="PTHR21581:SF26">
    <property type="entry name" value="D-ALANYL-D-ALANINE ENDOPEPTIDASE"/>
    <property type="match status" value="1"/>
</dbReference>
<evidence type="ECO:0000256" key="1">
    <source>
        <dbReference type="ARBA" id="ARBA00007164"/>
    </source>
</evidence>
<dbReference type="PANTHER" id="PTHR21581">
    <property type="entry name" value="D-ALANYL-D-ALANINE CARBOXYPEPTIDASE"/>
    <property type="match status" value="1"/>
</dbReference>
<proteinExistence type="inferred from homology"/>
<keyword evidence="11" id="KW-0645">Protease</keyword>
<dbReference type="GO" id="GO:0009252">
    <property type="term" value="P:peptidoglycan biosynthetic process"/>
    <property type="evidence" value="ECO:0007669"/>
    <property type="project" value="UniProtKB-KW"/>
</dbReference>
<keyword evidence="11" id="KW-0121">Carboxypeptidase</keyword>
<evidence type="ECO:0000256" key="5">
    <source>
        <dbReference type="ARBA" id="ARBA00022984"/>
    </source>
</evidence>
<organism evidence="11 12">
    <name type="scientific">Waltera intestinalis</name>
    <dbReference type="NCBI Taxonomy" id="2606635"/>
    <lineage>
        <taxon>Bacteria</taxon>
        <taxon>Bacillati</taxon>
        <taxon>Bacillota</taxon>
        <taxon>Clostridia</taxon>
        <taxon>Lachnospirales</taxon>
        <taxon>Lachnospiraceae</taxon>
        <taxon>Waltera</taxon>
    </lineage>
</organism>
<accession>A0A6L5YJD1</accession>
<evidence type="ECO:0000313" key="12">
    <source>
        <dbReference type="Proteomes" id="UP000476055"/>
    </source>
</evidence>
<dbReference type="PRINTS" id="PR00725">
    <property type="entry name" value="DADACBPTASE1"/>
</dbReference>
<evidence type="ECO:0000256" key="9">
    <source>
        <dbReference type="RuleBase" id="RU004016"/>
    </source>
</evidence>
<feature type="active site" description="Proton acceptor" evidence="7">
    <location>
        <position position="108"/>
    </location>
</feature>
<dbReference type="InterPro" id="IPR012338">
    <property type="entry name" value="Beta-lactam/transpept-like"/>
</dbReference>
<feature type="active site" description="Acyl-ester intermediate" evidence="7">
    <location>
        <position position="105"/>
    </location>
</feature>
<evidence type="ECO:0000256" key="2">
    <source>
        <dbReference type="ARBA" id="ARBA00022729"/>
    </source>
</evidence>
<dbReference type="GO" id="GO:0006508">
    <property type="term" value="P:proteolysis"/>
    <property type="evidence" value="ECO:0007669"/>
    <property type="project" value="InterPro"/>
</dbReference>
<dbReference type="InterPro" id="IPR001967">
    <property type="entry name" value="Peptidase_S11_N"/>
</dbReference>
<dbReference type="EMBL" id="VUMU01000005">
    <property type="protein sequence ID" value="MST57742.1"/>
    <property type="molecule type" value="Genomic_DNA"/>
</dbReference>
<feature type="binding site" evidence="8">
    <location>
        <position position="278"/>
    </location>
    <ligand>
        <name>substrate</name>
    </ligand>
</feature>
<evidence type="ECO:0000313" key="11">
    <source>
        <dbReference type="EMBL" id="MST57742.1"/>
    </source>
</evidence>
<evidence type="ECO:0000256" key="6">
    <source>
        <dbReference type="ARBA" id="ARBA00023316"/>
    </source>
</evidence>
<evidence type="ECO:0000256" key="3">
    <source>
        <dbReference type="ARBA" id="ARBA00022801"/>
    </source>
</evidence>